<dbReference type="EMBL" id="CABVPP010000028">
    <property type="protein sequence ID" value="VWB78160.1"/>
    <property type="molecule type" value="Genomic_DNA"/>
</dbReference>
<gene>
    <name evidence="1" type="ORF">BPS26883_03725</name>
</gene>
<sequence length="45" mass="4887">MTDRNDMRIASAKALVIQAMTKPGAYDASLREARALLEAALAQPR</sequence>
<reference evidence="1 2" key="1">
    <citation type="submission" date="2019-09" db="EMBL/GenBank/DDBJ databases">
        <authorList>
            <person name="Depoorter E."/>
        </authorList>
    </citation>
    <scope>NUCLEOTIDE SEQUENCE [LARGE SCALE GENOMIC DNA]</scope>
    <source>
        <strain evidence="1">LMG 26883</strain>
    </source>
</reference>
<organism evidence="1 2">
    <name type="scientific">Burkholderia pseudomultivorans</name>
    <dbReference type="NCBI Taxonomy" id="1207504"/>
    <lineage>
        <taxon>Bacteria</taxon>
        <taxon>Pseudomonadati</taxon>
        <taxon>Pseudomonadota</taxon>
        <taxon>Betaproteobacteria</taxon>
        <taxon>Burkholderiales</taxon>
        <taxon>Burkholderiaceae</taxon>
        <taxon>Burkholderia</taxon>
        <taxon>Burkholderia cepacia complex</taxon>
    </lineage>
</organism>
<protein>
    <submittedName>
        <fullName evidence="1">Uncharacterized protein</fullName>
    </submittedName>
</protein>
<dbReference type="Proteomes" id="UP000494162">
    <property type="component" value="Unassembled WGS sequence"/>
</dbReference>
<evidence type="ECO:0000313" key="2">
    <source>
        <dbReference type="Proteomes" id="UP000494162"/>
    </source>
</evidence>
<dbReference type="AlphaFoldDB" id="A0A6P2ME01"/>
<dbReference type="RefSeq" id="WP_174903059.1">
    <property type="nucleotide sequence ID" value="NZ_CABVPP010000028.1"/>
</dbReference>
<dbReference type="GeneID" id="93170756"/>
<proteinExistence type="predicted"/>
<name>A0A6P2ME01_9BURK</name>
<accession>A0A6P2ME01</accession>
<evidence type="ECO:0000313" key="1">
    <source>
        <dbReference type="EMBL" id="VWB78160.1"/>
    </source>
</evidence>